<evidence type="ECO:0000313" key="2">
    <source>
        <dbReference type="EMBL" id="MBM7704285.1"/>
    </source>
</evidence>
<feature type="transmembrane region" description="Helical" evidence="1">
    <location>
        <begin position="58"/>
        <end position="78"/>
    </location>
</feature>
<gene>
    <name evidence="2" type="ORF">JOC83_003140</name>
</gene>
<reference evidence="2 3" key="1">
    <citation type="submission" date="2021-01" db="EMBL/GenBank/DDBJ databases">
        <title>Genomic Encyclopedia of Type Strains, Phase IV (KMG-IV): sequencing the most valuable type-strain genomes for metagenomic binning, comparative biology and taxonomic classification.</title>
        <authorList>
            <person name="Goeker M."/>
        </authorList>
    </citation>
    <scope>NUCLEOTIDE SEQUENCE [LARGE SCALE GENOMIC DNA]</scope>
    <source>
        <strain evidence="2 3">DSM 104297</strain>
    </source>
</reference>
<keyword evidence="1" id="KW-1133">Transmembrane helix</keyword>
<proteinExistence type="predicted"/>
<sequence>MKKSEKEKQHQAANEAIGEQEVTTLRFYGGPFVATIPLVFFIIWAITLSVLQLVTEEALVLGIVIGIAIGLFFCKLKWKNYAQ</sequence>
<feature type="transmembrane region" description="Helical" evidence="1">
    <location>
        <begin position="27"/>
        <end position="46"/>
    </location>
</feature>
<evidence type="ECO:0000313" key="3">
    <source>
        <dbReference type="Proteomes" id="UP000809829"/>
    </source>
</evidence>
<comment type="caution">
    <text evidence="2">The sequence shown here is derived from an EMBL/GenBank/DDBJ whole genome shotgun (WGS) entry which is preliminary data.</text>
</comment>
<keyword evidence="1" id="KW-0472">Membrane</keyword>
<keyword evidence="1" id="KW-0812">Transmembrane</keyword>
<dbReference type="RefSeq" id="WP_338038933.1">
    <property type="nucleotide sequence ID" value="NZ_JAFBFC010000006.1"/>
</dbReference>
<protein>
    <submittedName>
        <fullName evidence="2">Uncharacterized membrane protein YgaE (UPF0421/DUF939 family)</fullName>
    </submittedName>
</protein>
<dbReference type="EMBL" id="JAFBFC010000006">
    <property type="protein sequence ID" value="MBM7704285.1"/>
    <property type="molecule type" value="Genomic_DNA"/>
</dbReference>
<name>A0ABS2QXY0_9BACI</name>
<keyword evidence="3" id="KW-1185">Reference proteome</keyword>
<accession>A0ABS2QXY0</accession>
<evidence type="ECO:0000256" key="1">
    <source>
        <dbReference type="SAM" id="Phobius"/>
    </source>
</evidence>
<dbReference type="Proteomes" id="UP000809829">
    <property type="component" value="Unassembled WGS sequence"/>
</dbReference>
<organism evidence="2 3">
    <name type="scientific">Priestia iocasae</name>
    <dbReference type="NCBI Taxonomy" id="2291674"/>
    <lineage>
        <taxon>Bacteria</taxon>
        <taxon>Bacillati</taxon>
        <taxon>Bacillota</taxon>
        <taxon>Bacilli</taxon>
        <taxon>Bacillales</taxon>
        <taxon>Bacillaceae</taxon>
        <taxon>Priestia</taxon>
    </lineage>
</organism>